<evidence type="ECO:0000256" key="3">
    <source>
        <dbReference type="ARBA" id="ARBA00022478"/>
    </source>
</evidence>
<name>A0AAD7PTH3_QUISA</name>
<proteinExistence type="inferred from homology"/>
<feature type="domain" description="RNA polymerase Rpb2" evidence="7">
    <location>
        <begin position="1"/>
        <end position="91"/>
    </location>
</feature>
<keyword evidence="3 8" id="KW-0240">DNA-directed RNA polymerase</keyword>
<accession>A0AAD7PTH3</accession>
<dbReference type="GO" id="GO:0006351">
    <property type="term" value="P:DNA-templated transcription"/>
    <property type="evidence" value="ECO:0007669"/>
    <property type="project" value="InterPro"/>
</dbReference>
<dbReference type="SUPFAM" id="SSF64484">
    <property type="entry name" value="beta and beta-prime subunits of DNA dependent RNA-polymerase"/>
    <property type="match status" value="1"/>
</dbReference>
<comment type="similarity">
    <text evidence="1">Belongs to the RNA polymerase beta chain family.</text>
</comment>
<keyword evidence="9" id="KW-1185">Reference proteome</keyword>
<dbReference type="EMBL" id="JARAOO010000006">
    <property type="protein sequence ID" value="KAJ7966270.1"/>
    <property type="molecule type" value="Genomic_DNA"/>
</dbReference>
<dbReference type="GO" id="GO:0003677">
    <property type="term" value="F:DNA binding"/>
    <property type="evidence" value="ECO:0007669"/>
    <property type="project" value="InterPro"/>
</dbReference>
<evidence type="ECO:0000256" key="5">
    <source>
        <dbReference type="ARBA" id="ARBA00022695"/>
    </source>
</evidence>
<sequence length="95" mass="10621">MERDCLIAHGASANLHERLFTLSGSSQIHIYQKCKNVANVILRSVSSGRKIMGPYCRICESAEEIFKVNVPCGAKLLCQELFSMGINLKFETRLC</sequence>
<dbReference type="Proteomes" id="UP001163823">
    <property type="component" value="Chromosome 6"/>
</dbReference>
<keyword evidence="5" id="KW-0548">Nucleotidyltransferase</keyword>
<evidence type="ECO:0000256" key="1">
    <source>
        <dbReference type="ARBA" id="ARBA00006835"/>
    </source>
</evidence>
<gene>
    <name evidence="8" type="ORF">O6P43_015767</name>
</gene>
<keyword evidence="6" id="KW-0804">Transcription</keyword>
<evidence type="ECO:0000256" key="6">
    <source>
        <dbReference type="ARBA" id="ARBA00023163"/>
    </source>
</evidence>
<dbReference type="AlphaFoldDB" id="A0AAD7PTH3"/>
<dbReference type="KEGG" id="qsa:O6P43_015767"/>
<evidence type="ECO:0000256" key="4">
    <source>
        <dbReference type="ARBA" id="ARBA00022679"/>
    </source>
</evidence>
<dbReference type="PANTHER" id="PTHR20856">
    <property type="entry name" value="DNA-DIRECTED RNA POLYMERASE I SUBUNIT 2"/>
    <property type="match status" value="1"/>
</dbReference>
<dbReference type="Gene3D" id="3.90.1800.10">
    <property type="entry name" value="RNA polymerase alpha subunit dimerisation domain"/>
    <property type="match status" value="1"/>
</dbReference>
<reference evidence="8" key="1">
    <citation type="journal article" date="2023" name="Science">
        <title>Elucidation of the pathway for biosynthesis of saponin adjuvants from the soapbark tree.</title>
        <authorList>
            <person name="Reed J."/>
            <person name="Orme A."/>
            <person name="El-Demerdash A."/>
            <person name="Owen C."/>
            <person name="Martin L.B.B."/>
            <person name="Misra R.C."/>
            <person name="Kikuchi S."/>
            <person name="Rejzek M."/>
            <person name="Martin A.C."/>
            <person name="Harkess A."/>
            <person name="Leebens-Mack J."/>
            <person name="Louveau T."/>
            <person name="Stephenson M.J."/>
            <person name="Osbourn A."/>
        </authorList>
    </citation>
    <scope>NUCLEOTIDE SEQUENCE</scope>
    <source>
        <strain evidence="8">S10</strain>
    </source>
</reference>
<dbReference type="GO" id="GO:0000428">
    <property type="term" value="C:DNA-directed RNA polymerase complex"/>
    <property type="evidence" value="ECO:0007669"/>
    <property type="project" value="UniProtKB-KW"/>
</dbReference>
<organism evidence="8 9">
    <name type="scientific">Quillaja saponaria</name>
    <name type="common">Soap bark tree</name>
    <dbReference type="NCBI Taxonomy" id="32244"/>
    <lineage>
        <taxon>Eukaryota</taxon>
        <taxon>Viridiplantae</taxon>
        <taxon>Streptophyta</taxon>
        <taxon>Embryophyta</taxon>
        <taxon>Tracheophyta</taxon>
        <taxon>Spermatophyta</taxon>
        <taxon>Magnoliopsida</taxon>
        <taxon>eudicotyledons</taxon>
        <taxon>Gunneridae</taxon>
        <taxon>Pentapetalae</taxon>
        <taxon>rosids</taxon>
        <taxon>fabids</taxon>
        <taxon>Fabales</taxon>
        <taxon>Quillajaceae</taxon>
        <taxon>Quillaja</taxon>
    </lineage>
</organism>
<keyword evidence="4" id="KW-0808">Transferase</keyword>
<dbReference type="Pfam" id="PF04560">
    <property type="entry name" value="RNA_pol_Rpb2_7"/>
    <property type="match status" value="1"/>
</dbReference>
<dbReference type="GO" id="GO:0032549">
    <property type="term" value="F:ribonucleoside binding"/>
    <property type="evidence" value="ECO:0007669"/>
    <property type="project" value="InterPro"/>
</dbReference>
<evidence type="ECO:0000256" key="2">
    <source>
        <dbReference type="ARBA" id="ARBA00012418"/>
    </source>
</evidence>
<dbReference type="InterPro" id="IPR007641">
    <property type="entry name" value="RNA_pol_Rpb2_7"/>
</dbReference>
<protein>
    <recommendedName>
        <fullName evidence="2">DNA-directed RNA polymerase</fullName>
        <ecNumber evidence="2">2.7.7.6</ecNumber>
    </recommendedName>
</protein>
<evidence type="ECO:0000259" key="7">
    <source>
        <dbReference type="Pfam" id="PF04560"/>
    </source>
</evidence>
<evidence type="ECO:0000313" key="9">
    <source>
        <dbReference type="Proteomes" id="UP001163823"/>
    </source>
</evidence>
<comment type="caution">
    <text evidence="8">The sequence shown here is derived from an EMBL/GenBank/DDBJ whole genome shotgun (WGS) entry which is preliminary data.</text>
</comment>
<dbReference type="EC" id="2.7.7.6" evidence="2"/>
<dbReference type="GO" id="GO:0003899">
    <property type="term" value="F:DNA-directed RNA polymerase activity"/>
    <property type="evidence" value="ECO:0007669"/>
    <property type="project" value="UniProtKB-EC"/>
</dbReference>
<evidence type="ECO:0000313" key="8">
    <source>
        <dbReference type="EMBL" id="KAJ7966270.1"/>
    </source>
</evidence>
<dbReference type="InterPro" id="IPR015712">
    <property type="entry name" value="DNA-dir_RNA_pol_su2"/>
</dbReference>